<dbReference type="EMBL" id="QSHZ01000023">
    <property type="protein sequence ID" value="RHC54346.1"/>
    <property type="molecule type" value="Genomic_DNA"/>
</dbReference>
<keyword evidence="1" id="KW-0808">Transferase</keyword>
<organism evidence="1 2">
    <name type="scientific">Enterocloster bolteae</name>
    <dbReference type="NCBI Taxonomy" id="208479"/>
    <lineage>
        <taxon>Bacteria</taxon>
        <taxon>Bacillati</taxon>
        <taxon>Bacillota</taxon>
        <taxon>Clostridia</taxon>
        <taxon>Lachnospirales</taxon>
        <taxon>Lachnospiraceae</taxon>
        <taxon>Enterocloster</taxon>
    </lineage>
</organism>
<proteinExistence type="predicted"/>
<comment type="caution">
    <text evidence="1">The sequence shown here is derived from an EMBL/GenBank/DDBJ whole genome shotgun (WGS) entry which is preliminary data.</text>
</comment>
<dbReference type="Proteomes" id="UP000283975">
    <property type="component" value="Unassembled WGS sequence"/>
</dbReference>
<name>A0A414AS49_9FIRM</name>
<dbReference type="GO" id="GO:0016301">
    <property type="term" value="F:kinase activity"/>
    <property type="evidence" value="ECO:0007669"/>
    <property type="project" value="UniProtKB-KW"/>
</dbReference>
<keyword evidence="1" id="KW-0418">Kinase</keyword>
<protein>
    <submittedName>
        <fullName evidence="1">Histidine kinase</fullName>
    </submittedName>
</protein>
<reference evidence="1 2" key="1">
    <citation type="submission" date="2018-08" db="EMBL/GenBank/DDBJ databases">
        <title>A genome reference for cultivated species of the human gut microbiota.</title>
        <authorList>
            <person name="Zou Y."/>
            <person name="Xue W."/>
            <person name="Luo G."/>
        </authorList>
    </citation>
    <scope>NUCLEOTIDE SEQUENCE [LARGE SCALE GENOMIC DNA]</scope>
    <source>
        <strain evidence="1 2">AM35-14</strain>
    </source>
</reference>
<dbReference type="AlphaFoldDB" id="A0A414AS49"/>
<gene>
    <name evidence="1" type="ORF">DW839_20285</name>
</gene>
<accession>A0A414AS49</accession>
<sequence>MATNKVVYSGRTLIDLTDDTITEEALLRGYTAHKADGTQIVGTAFADYPERYSFLDPLQDSNGEKILDNSNNVLQGETVYKKV</sequence>
<dbReference type="RefSeq" id="WP_055649105.1">
    <property type="nucleotide sequence ID" value="NZ_JADMVR010000018.1"/>
</dbReference>
<evidence type="ECO:0000313" key="2">
    <source>
        <dbReference type="Proteomes" id="UP000283975"/>
    </source>
</evidence>
<evidence type="ECO:0000313" key="1">
    <source>
        <dbReference type="EMBL" id="RHC54346.1"/>
    </source>
</evidence>